<feature type="domain" description="Co-chaperone DjlA N-terminal" evidence="1">
    <location>
        <begin position="23"/>
        <end position="140"/>
    </location>
</feature>
<dbReference type="EMBL" id="UXAW01000097">
    <property type="protein sequence ID" value="VDC32953.1"/>
    <property type="molecule type" value="Genomic_DNA"/>
</dbReference>
<evidence type="ECO:0000313" key="2">
    <source>
        <dbReference type="EMBL" id="VDC32953.1"/>
    </source>
</evidence>
<dbReference type="RefSeq" id="WP_124088203.1">
    <property type="nucleotide sequence ID" value="NZ_UXAW01000097.1"/>
</dbReference>
<gene>
    <name evidence="2" type="ORF">XINFAN_03505</name>
</gene>
<reference evidence="2 3" key="1">
    <citation type="submission" date="2018-11" db="EMBL/GenBank/DDBJ databases">
        <authorList>
            <person name="Criscuolo A."/>
        </authorList>
    </citation>
    <scope>NUCLEOTIDE SEQUENCE [LARGE SCALE GENOMIC DNA]</scope>
    <source>
        <strain evidence="2">ACIP111625</strain>
    </source>
</reference>
<accession>A0A3P5XDW6</accession>
<dbReference type="Pfam" id="PF05099">
    <property type="entry name" value="TerB"/>
    <property type="match status" value="1"/>
</dbReference>
<name>A0A3P5XDW6_9RHOB</name>
<dbReference type="Gene3D" id="1.10.3680.10">
    <property type="entry name" value="TerB-like"/>
    <property type="match status" value="1"/>
</dbReference>
<dbReference type="InterPro" id="IPR007791">
    <property type="entry name" value="DjlA_N"/>
</dbReference>
<evidence type="ECO:0000313" key="3">
    <source>
        <dbReference type="Proteomes" id="UP000277498"/>
    </source>
</evidence>
<evidence type="ECO:0000259" key="1">
    <source>
        <dbReference type="Pfam" id="PF05099"/>
    </source>
</evidence>
<dbReference type="Proteomes" id="UP000277498">
    <property type="component" value="Unassembled WGS sequence"/>
</dbReference>
<dbReference type="OrthoDB" id="5402150at2"/>
<dbReference type="InterPro" id="IPR029024">
    <property type="entry name" value="TerB-like"/>
</dbReference>
<proteinExistence type="predicted"/>
<organism evidence="2 3">
    <name type="scientific">Pseudogemmobacter humi</name>
    <dbReference type="NCBI Taxonomy" id="2483812"/>
    <lineage>
        <taxon>Bacteria</taxon>
        <taxon>Pseudomonadati</taxon>
        <taxon>Pseudomonadota</taxon>
        <taxon>Alphaproteobacteria</taxon>
        <taxon>Rhodobacterales</taxon>
        <taxon>Paracoccaceae</taxon>
        <taxon>Pseudogemmobacter</taxon>
    </lineage>
</organism>
<dbReference type="SUPFAM" id="SSF158682">
    <property type="entry name" value="TerB-like"/>
    <property type="match status" value="1"/>
</dbReference>
<dbReference type="CDD" id="cd07313">
    <property type="entry name" value="terB_like_2"/>
    <property type="match status" value="1"/>
</dbReference>
<keyword evidence="3" id="KW-1185">Reference proteome</keyword>
<dbReference type="AlphaFoldDB" id="A0A3P5XDW6"/>
<protein>
    <submittedName>
        <fullName evidence="2">Tellurite resistance protein TerB</fullName>
    </submittedName>
</protein>
<sequence length="146" mass="16173">MIEALLRRLLAPAPEPLTETDARLALAALLVRIARTDGLYAAEEVERIDRILMQRHGLDPFAAAKLRAEAEDLESHAPDTVRFTRALKAATLPEERQELLEALWSVALADGLRDADEDRLLRMVANLLGLTDVQSAEARQRAAREG</sequence>